<organism evidence="3 4">
    <name type="scientific">Eimeria mitis</name>
    <dbReference type="NCBI Taxonomy" id="44415"/>
    <lineage>
        <taxon>Eukaryota</taxon>
        <taxon>Sar</taxon>
        <taxon>Alveolata</taxon>
        <taxon>Apicomplexa</taxon>
        <taxon>Conoidasida</taxon>
        <taxon>Coccidia</taxon>
        <taxon>Eucoccidiorida</taxon>
        <taxon>Eimeriorina</taxon>
        <taxon>Eimeriidae</taxon>
        <taxon>Eimeria</taxon>
    </lineage>
</organism>
<feature type="compositionally biased region" description="Polar residues" evidence="1">
    <location>
        <begin position="16"/>
        <end position="25"/>
    </location>
</feature>
<keyword evidence="4" id="KW-1185">Reference proteome</keyword>
<keyword evidence="2" id="KW-0472">Membrane</keyword>
<dbReference type="Proteomes" id="UP000030744">
    <property type="component" value="Unassembled WGS sequence"/>
</dbReference>
<protein>
    <submittedName>
        <fullName evidence="3">Uncharacterized protein</fullName>
    </submittedName>
</protein>
<feature type="compositionally biased region" description="Polar residues" evidence="1">
    <location>
        <begin position="34"/>
        <end position="44"/>
    </location>
</feature>
<dbReference type="AlphaFoldDB" id="U6KCD6"/>
<reference evidence="3" key="2">
    <citation type="submission" date="2013-10" db="EMBL/GenBank/DDBJ databases">
        <authorList>
            <person name="Aslett M."/>
        </authorList>
    </citation>
    <scope>NUCLEOTIDE SEQUENCE [LARGE SCALE GENOMIC DNA]</scope>
    <source>
        <strain evidence="3">Houghton</strain>
    </source>
</reference>
<sequence>MHAGGGISPPPASLPAMTTGQTTGHHSAAPATWGQLQQHSSAQYPTRAQQVQPVLLPPMGASPYAMDAAGNRIVLGQPQQLQQQQLQQQQLVLQQQQQLPARGASARFNSFKSSAAKRIDFHLKRGMGSFVLLWTSSAVLLFLFLQELVFNFTSFNGRCIGPVLYPPWTEPEATREPRLVSFGYGACEWNLGLRDGISAAEAAALGAPEAAAAAAAAGAAGGAAGGAAAAAAAARTTRILSTLGALDTNLIRNYGVGFLEMSVDVVYQRHVREPPQRCLRPLHHHCRLLGGSIRPFGGFSTFCNRPGLSTDPAASVAARELGLSALSLVCAGHRHYCYCDGTAQQHGGFLYSR</sequence>
<dbReference type="RefSeq" id="XP_013356430.1">
    <property type="nucleotide sequence ID" value="XM_013500976.1"/>
</dbReference>
<keyword evidence="2" id="KW-0812">Transmembrane</keyword>
<accession>U6KCD6</accession>
<keyword evidence="2" id="KW-1133">Transmembrane helix</keyword>
<dbReference type="GeneID" id="25382933"/>
<name>U6KCD6_9EIME</name>
<dbReference type="VEuPathDB" id="ToxoDB:EMH_0086020"/>
<evidence type="ECO:0000256" key="2">
    <source>
        <dbReference type="SAM" id="Phobius"/>
    </source>
</evidence>
<reference evidence="3" key="1">
    <citation type="submission" date="2013-10" db="EMBL/GenBank/DDBJ databases">
        <title>Genomic analysis of the causative agents of coccidiosis in chickens.</title>
        <authorList>
            <person name="Reid A.J."/>
            <person name="Blake D."/>
            <person name="Billington K."/>
            <person name="Browne H."/>
            <person name="Dunn M."/>
            <person name="Hung S."/>
            <person name="Kawahara F."/>
            <person name="Miranda-Saavedra D."/>
            <person name="Mourier T."/>
            <person name="Nagra H."/>
            <person name="Otto T.D."/>
            <person name="Rawlings N."/>
            <person name="Sanchez A."/>
            <person name="Sanders M."/>
            <person name="Subramaniam C."/>
            <person name="Tay Y."/>
            <person name="Dear P."/>
            <person name="Doerig C."/>
            <person name="Gruber A."/>
            <person name="Parkinson J."/>
            <person name="Shirley M."/>
            <person name="Wan K.L."/>
            <person name="Berriman M."/>
            <person name="Tomley F."/>
            <person name="Pain A."/>
        </authorList>
    </citation>
    <scope>NUCLEOTIDE SEQUENCE [LARGE SCALE GENOMIC DNA]</scope>
    <source>
        <strain evidence="3">Houghton</strain>
    </source>
</reference>
<evidence type="ECO:0000256" key="1">
    <source>
        <dbReference type="SAM" id="MobiDB-lite"/>
    </source>
</evidence>
<feature type="region of interest" description="Disordered" evidence="1">
    <location>
        <begin position="1"/>
        <end position="44"/>
    </location>
</feature>
<evidence type="ECO:0000313" key="3">
    <source>
        <dbReference type="EMBL" id="CDJ33867.1"/>
    </source>
</evidence>
<dbReference type="EMBL" id="HG685754">
    <property type="protein sequence ID" value="CDJ33867.1"/>
    <property type="molecule type" value="Genomic_DNA"/>
</dbReference>
<dbReference type="OrthoDB" id="418595at2759"/>
<proteinExistence type="predicted"/>
<gene>
    <name evidence="3" type="ORF">EMH_0086020</name>
</gene>
<evidence type="ECO:0000313" key="4">
    <source>
        <dbReference type="Proteomes" id="UP000030744"/>
    </source>
</evidence>
<feature type="transmembrane region" description="Helical" evidence="2">
    <location>
        <begin position="127"/>
        <end position="145"/>
    </location>
</feature>